<keyword evidence="2" id="KW-1185">Reference proteome</keyword>
<proteinExistence type="predicted"/>
<gene>
    <name evidence="1" type="ORF">SAMN05216229_102348</name>
</gene>
<protein>
    <submittedName>
        <fullName evidence="1">Uncharacterized protein</fullName>
    </submittedName>
</protein>
<sequence length="93" mass="10502">MSNRPPPEQPSPGVLRIADHQHILAELDALLVQLTHLMQRFESTGRNLTMKADYLELHNLQARILDQRQQHLGLLARLDSSLAARPALSGIRH</sequence>
<dbReference type="Proteomes" id="UP000243084">
    <property type="component" value="Unassembled WGS sequence"/>
</dbReference>
<dbReference type="OrthoDB" id="6183935at2"/>
<evidence type="ECO:0000313" key="1">
    <source>
        <dbReference type="EMBL" id="SFP45151.1"/>
    </source>
</evidence>
<dbReference type="AlphaFoldDB" id="A0A1I5QGI6"/>
<name>A0A1I5QGI6_9GAMM</name>
<reference evidence="2" key="1">
    <citation type="submission" date="2016-10" db="EMBL/GenBank/DDBJ databases">
        <authorList>
            <person name="Varghese N."/>
            <person name="Submissions S."/>
        </authorList>
    </citation>
    <scope>NUCLEOTIDE SEQUENCE [LARGE SCALE GENOMIC DNA]</scope>
    <source>
        <strain evidence="2">JCM 18195</strain>
    </source>
</reference>
<dbReference type="EMBL" id="FOXM01000002">
    <property type="protein sequence ID" value="SFP45151.1"/>
    <property type="molecule type" value="Genomic_DNA"/>
</dbReference>
<evidence type="ECO:0000313" key="2">
    <source>
        <dbReference type="Proteomes" id="UP000243084"/>
    </source>
</evidence>
<accession>A0A1I5QGI6</accession>
<dbReference type="RefSeq" id="WP_092428536.1">
    <property type="nucleotide sequence ID" value="NZ_FOXM01000002.1"/>
</dbReference>
<organism evidence="1 2">
    <name type="scientific">Geopseudomonas sagittaria</name>
    <dbReference type="NCBI Taxonomy" id="1135990"/>
    <lineage>
        <taxon>Bacteria</taxon>
        <taxon>Pseudomonadati</taxon>
        <taxon>Pseudomonadota</taxon>
        <taxon>Gammaproteobacteria</taxon>
        <taxon>Pseudomonadales</taxon>
        <taxon>Pseudomonadaceae</taxon>
        <taxon>Geopseudomonas</taxon>
    </lineage>
</organism>